<reference evidence="2" key="1">
    <citation type="submission" date="2011-12" db="EMBL/GenBank/DDBJ databases">
        <title>Complete sequence of Tannerella forsythia ATCC 43037.</title>
        <authorList>
            <person name="Dewhirst F."/>
            <person name="Tanner A."/>
            <person name="Izard J."/>
            <person name="Brinkac L."/>
            <person name="Durkin A.S."/>
            <person name="Hostetler J."/>
            <person name="Shetty J."/>
            <person name="Torralba M."/>
            <person name="Gill S."/>
            <person name="Nelson K."/>
        </authorList>
    </citation>
    <scope>NUCLEOTIDE SEQUENCE [LARGE SCALE GENOMIC DNA]</scope>
    <source>
        <strain evidence="2">ATCC 43037 / JCM 10827 / CCUG 33226 / KCTC 5666 / FDC 338</strain>
    </source>
</reference>
<evidence type="ECO:0000313" key="1">
    <source>
        <dbReference type="EMBL" id="AEW20832.1"/>
    </source>
</evidence>
<keyword evidence="2" id="KW-1185">Reference proteome</keyword>
<dbReference type="Proteomes" id="UP000005436">
    <property type="component" value="Chromosome"/>
</dbReference>
<dbReference type="AlphaFoldDB" id="G8UQ10"/>
<proteinExistence type="predicted"/>
<accession>G8UQ10</accession>
<gene>
    <name evidence="1" type="ordered locus">BFO_0980</name>
</gene>
<name>G8UQ10_TANFA</name>
<organism evidence="1 2">
    <name type="scientific">Tannerella forsythia (strain ATCC 43037 / JCM 10827 / CCUG 21028 A / KCTC 5666 / FDC 338)</name>
    <name type="common">Bacteroides forsythus</name>
    <dbReference type="NCBI Taxonomy" id="203275"/>
    <lineage>
        <taxon>Bacteria</taxon>
        <taxon>Pseudomonadati</taxon>
        <taxon>Bacteroidota</taxon>
        <taxon>Bacteroidia</taxon>
        <taxon>Bacteroidales</taxon>
        <taxon>Tannerellaceae</taxon>
        <taxon>Tannerella</taxon>
    </lineage>
</organism>
<dbReference type="STRING" id="203275.BFO_0980"/>
<dbReference type="EMBL" id="CP003191">
    <property type="protein sequence ID" value="AEW20832.1"/>
    <property type="molecule type" value="Genomic_DNA"/>
</dbReference>
<dbReference type="HOGENOM" id="CLU_2425958_0_0_10"/>
<evidence type="ECO:0000313" key="2">
    <source>
        <dbReference type="Proteomes" id="UP000005436"/>
    </source>
</evidence>
<protein>
    <submittedName>
        <fullName evidence="1">Uncharacterized protein</fullName>
    </submittedName>
</protein>
<dbReference type="KEGG" id="tfo:BFO_0980"/>
<sequence length="91" mass="10792">MLQETQTRVENRRNHPEVRRLYTLIREAYLKKVQVCSKKRQNVRETFRTFGCSFVRLFECLLMQGGITSGESSERFGSANKAKKRLKIFNF</sequence>